<dbReference type="RefSeq" id="WP_313998321.1">
    <property type="nucleotide sequence ID" value="NZ_JASJOR010000003.1"/>
</dbReference>
<reference evidence="1 2" key="1">
    <citation type="submission" date="2023-05" db="EMBL/GenBank/DDBJ databases">
        <authorList>
            <person name="Zhang X."/>
        </authorList>
    </citation>
    <scope>NUCLEOTIDE SEQUENCE [LARGE SCALE GENOMIC DNA]</scope>
    <source>
        <strain evidence="1 2">DM2B3-1</strain>
    </source>
</reference>
<gene>
    <name evidence="1" type="ORF">QNI19_17970</name>
</gene>
<evidence type="ECO:0000313" key="1">
    <source>
        <dbReference type="EMBL" id="MDJ1494832.1"/>
    </source>
</evidence>
<protein>
    <submittedName>
        <fullName evidence="1">Uncharacterized protein</fullName>
    </submittedName>
</protein>
<evidence type="ECO:0000313" key="2">
    <source>
        <dbReference type="Proteomes" id="UP001228581"/>
    </source>
</evidence>
<accession>A0ABT7CMB7</accession>
<keyword evidence="2" id="KW-1185">Reference proteome</keyword>
<organism evidence="1 2">
    <name type="scientific">Xanthocytophaga flava</name>
    <dbReference type="NCBI Taxonomy" id="3048013"/>
    <lineage>
        <taxon>Bacteria</taxon>
        <taxon>Pseudomonadati</taxon>
        <taxon>Bacteroidota</taxon>
        <taxon>Cytophagia</taxon>
        <taxon>Cytophagales</taxon>
        <taxon>Rhodocytophagaceae</taxon>
        <taxon>Xanthocytophaga</taxon>
    </lineage>
</organism>
<sequence>MTIDTKGKFHEKLANGEVITEGSWKISQIEDSEEKKTYPVMVLSQVEDGVQIDLHYLIQMDNDLVQLIYFAAYANGQYVEEDEETANENEDDSDQVILLYKAK</sequence>
<name>A0ABT7CMB7_9BACT</name>
<comment type="caution">
    <text evidence="1">The sequence shown here is derived from an EMBL/GenBank/DDBJ whole genome shotgun (WGS) entry which is preliminary data.</text>
</comment>
<proteinExistence type="predicted"/>
<dbReference type="Proteomes" id="UP001228581">
    <property type="component" value="Unassembled WGS sequence"/>
</dbReference>
<dbReference type="EMBL" id="JASJOT010000011">
    <property type="protein sequence ID" value="MDJ1494832.1"/>
    <property type="molecule type" value="Genomic_DNA"/>
</dbReference>